<organism evidence="3 4">
    <name type="scientific">Schizothecium vesticola</name>
    <dbReference type="NCBI Taxonomy" id="314040"/>
    <lineage>
        <taxon>Eukaryota</taxon>
        <taxon>Fungi</taxon>
        <taxon>Dikarya</taxon>
        <taxon>Ascomycota</taxon>
        <taxon>Pezizomycotina</taxon>
        <taxon>Sordariomycetes</taxon>
        <taxon>Sordariomycetidae</taxon>
        <taxon>Sordariales</taxon>
        <taxon>Schizotheciaceae</taxon>
        <taxon>Schizothecium</taxon>
    </lineage>
</organism>
<name>A0AA40F7J9_9PEZI</name>
<dbReference type="Proteomes" id="UP001172155">
    <property type="component" value="Unassembled WGS sequence"/>
</dbReference>
<comment type="caution">
    <text evidence="3">The sequence shown here is derived from an EMBL/GenBank/DDBJ whole genome shotgun (WGS) entry which is preliminary data.</text>
</comment>
<evidence type="ECO:0000256" key="2">
    <source>
        <dbReference type="SAM" id="MobiDB-lite"/>
    </source>
</evidence>
<evidence type="ECO:0000313" key="3">
    <source>
        <dbReference type="EMBL" id="KAK0752663.1"/>
    </source>
</evidence>
<feature type="region of interest" description="Disordered" evidence="2">
    <location>
        <begin position="1"/>
        <end position="23"/>
    </location>
</feature>
<dbReference type="PANTHER" id="PTHR43591:SF106">
    <property type="entry name" value="S-ADENOSYL-L-METHIONINE-DEPENDENT METHYLTRANSFERASE"/>
    <property type="match status" value="1"/>
</dbReference>
<proteinExistence type="inferred from homology"/>
<protein>
    <submittedName>
        <fullName evidence="3">S-adenosyl-L-methionine-dependent methyltransferase</fullName>
    </submittedName>
</protein>
<reference evidence="3" key="1">
    <citation type="submission" date="2023-06" db="EMBL/GenBank/DDBJ databases">
        <title>Genome-scale phylogeny and comparative genomics of the fungal order Sordariales.</title>
        <authorList>
            <consortium name="Lawrence Berkeley National Laboratory"/>
            <person name="Hensen N."/>
            <person name="Bonometti L."/>
            <person name="Westerberg I."/>
            <person name="Brannstrom I.O."/>
            <person name="Guillou S."/>
            <person name="Cros-Aarteil S."/>
            <person name="Calhoun S."/>
            <person name="Haridas S."/>
            <person name="Kuo A."/>
            <person name="Mondo S."/>
            <person name="Pangilinan J."/>
            <person name="Riley R."/>
            <person name="LaButti K."/>
            <person name="Andreopoulos B."/>
            <person name="Lipzen A."/>
            <person name="Chen C."/>
            <person name="Yanf M."/>
            <person name="Daum C."/>
            <person name="Ng V."/>
            <person name="Clum A."/>
            <person name="Steindorff A."/>
            <person name="Ohm R."/>
            <person name="Martin F."/>
            <person name="Silar P."/>
            <person name="Natvig D."/>
            <person name="Lalanne C."/>
            <person name="Gautier V."/>
            <person name="Ament-velasquez S.L."/>
            <person name="Kruys A."/>
            <person name="Hutchinson M.I."/>
            <person name="Powell A.J."/>
            <person name="Barry K."/>
            <person name="Miller A.N."/>
            <person name="Grigoriev I.V."/>
            <person name="Debuchy R."/>
            <person name="Gladieux P."/>
            <person name="Thoren M.H."/>
            <person name="Johannesson H."/>
        </authorList>
    </citation>
    <scope>NUCLEOTIDE SEQUENCE</scope>
    <source>
        <strain evidence="3">SMH3187-1</strain>
    </source>
</reference>
<evidence type="ECO:0000313" key="4">
    <source>
        <dbReference type="Proteomes" id="UP001172155"/>
    </source>
</evidence>
<dbReference type="GO" id="GO:0008168">
    <property type="term" value="F:methyltransferase activity"/>
    <property type="evidence" value="ECO:0007669"/>
    <property type="project" value="UniProtKB-KW"/>
</dbReference>
<dbReference type="SUPFAM" id="SSF53335">
    <property type="entry name" value="S-adenosyl-L-methionine-dependent methyltransferases"/>
    <property type="match status" value="1"/>
</dbReference>
<dbReference type="Gene3D" id="3.40.50.150">
    <property type="entry name" value="Vaccinia Virus protein VP39"/>
    <property type="match status" value="1"/>
</dbReference>
<gene>
    <name evidence="3" type="ORF">B0T18DRAFT_405340</name>
</gene>
<dbReference type="InterPro" id="IPR029063">
    <property type="entry name" value="SAM-dependent_MTases_sf"/>
</dbReference>
<keyword evidence="4" id="KW-1185">Reference proteome</keyword>
<dbReference type="EMBL" id="JAUKUD010000002">
    <property type="protein sequence ID" value="KAK0752663.1"/>
    <property type="molecule type" value="Genomic_DNA"/>
</dbReference>
<dbReference type="CDD" id="cd02440">
    <property type="entry name" value="AdoMet_MTases"/>
    <property type="match status" value="1"/>
</dbReference>
<dbReference type="GO" id="GO:0032259">
    <property type="term" value="P:methylation"/>
    <property type="evidence" value="ECO:0007669"/>
    <property type="project" value="UniProtKB-KW"/>
</dbReference>
<keyword evidence="3" id="KW-0808">Transferase</keyword>
<keyword evidence="3" id="KW-0489">Methyltransferase</keyword>
<dbReference type="Pfam" id="PF13489">
    <property type="entry name" value="Methyltransf_23"/>
    <property type="match status" value="1"/>
</dbReference>
<sequence>MAATPPPAPLTEATSIPASPTEADTVQAPIEADLEYDHDSVLDESLSAYTASLTSSVLNYPIEHGRRYHAFRPGAYLMPNDEKEMDRLDLTHYMNFLALGKKHYLAPINEAETHRVLDLGTGTGIWAIDVGDILPHAEIIGNDLSAIQPSWVPPNVKFEVDDIESEWTHTTPFDFIHCRYLVGAINNWPKLVGQIYENLRPGGWVELNNYNCMIYSDDGTVPKDSATHRWATENLALIDSTGKISSPGPHLEKWARDAGFVNVTATKFKIPIGPWPKDPGLKEIGKCNLIMTIEGLEAFSLKVLCGLGGWSEAEATVLLAKVRAEMKKGDMHQLYDMYVVVGQKPE</sequence>
<accession>A0AA40F7J9</accession>
<evidence type="ECO:0000256" key="1">
    <source>
        <dbReference type="ARBA" id="ARBA00038158"/>
    </source>
</evidence>
<dbReference type="AlphaFoldDB" id="A0AA40F7J9"/>
<comment type="similarity">
    <text evidence="1">Belongs to the methyltransferase superfamily. LaeA methyltransferase family.</text>
</comment>
<dbReference type="PANTHER" id="PTHR43591">
    <property type="entry name" value="METHYLTRANSFERASE"/>
    <property type="match status" value="1"/>
</dbReference>